<dbReference type="EMBL" id="OE179538">
    <property type="protein sequence ID" value="CAD7569097.1"/>
    <property type="molecule type" value="Genomic_DNA"/>
</dbReference>
<reference evidence="7" key="1">
    <citation type="submission" date="2020-11" db="EMBL/GenBank/DDBJ databases">
        <authorList>
            <person name="Tran Van P."/>
        </authorList>
    </citation>
    <scope>NUCLEOTIDE SEQUENCE</scope>
</reference>
<proteinExistence type="inferred from homology"/>
<dbReference type="PANTHER" id="PTHR24045">
    <property type="match status" value="1"/>
</dbReference>
<protein>
    <submittedName>
        <fullName evidence="7">(California timema) hypothetical protein</fullName>
    </submittedName>
</protein>
<keyword evidence="3" id="KW-0472">Membrane</keyword>
<evidence type="ECO:0000259" key="4">
    <source>
        <dbReference type="Pfam" id="PF11380"/>
    </source>
</evidence>
<dbReference type="GO" id="GO:0016256">
    <property type="term" value="P:N-glycan processing to lysosome"/>
    <property type="evidence" value="ECO:0007669"/>
    <property type="project" value="TreeGrafter"/>
</dbReference>
<keyword evidence="3" id="KW-0812">Transmembrane</keyword>
<accession>A0A7R9P3T7</accession>
<comment type="similarity">
    <text evidence="1">Belongs to the stealth family.</text>
</comment>
<dbReference type="AlphaFoldDB" id="A0A7R9P3T7"/>
<evidence type="ECO:0000259" key="6">
    <source>
        <dbReference type="Pfam" id="PF17102"/>
    </source>
</evidence>
<dbReference type="PANTHER" id="PTHR24045:SF0">
    <property type="entry name" value="N-ACETYLGLUCOSAMINE-1-PHOSPHOTRANSFERASE SUBUNITS ALPHA_BETA"/>
    <property type="match status" value="1"/>
</dbReference>
<feature type="transmembrane region" description="Helical" evidence="3">
    <location>
        <begin position="588"/>
        <end position="606"/>
    </location>
</feature>
<feature type="transmembrane region" description="Helical" evidence="3">
    <location>
        <begin position="626"/>
        <end position="645"/>
    </location>
</feature>
<feature type="domain" description="Stealth protein CR3 conserved region 3" evidence="6">
    <location>
        <begin position="708"/>
        <end position="739"/>
    </location>
</feature>
<dbReference type="Pfam" id="PF17101">
    <property type="entry name" value="Stealth_CR1"/>
    <property type="match status" value="1"/>
</dbReference>
<dbReference type="GO" id="GO:0003976">
    <property type="term" value="F:UDP-N-acetylglucosamine-lysosomal-enzyme N-acetylglucosaminephosphotransferase activity"/>
    <property type="evidence" value="ECO:0007669"/>
    <property type="project" value="TreeGrafter"/>
</dbReference>
<dbReference type="InterPro" id="IPR031357">
    <property type="entry name" value="Stealth_CR3"/>
</dbReference>
<evidence type="ECO:0000256" key="3">
    <source>
        <dbReference type="SAM" id="Phobius"/>
    </source>
</evidence>
<evidence type="ECO:0000256" key="2">
    <source>
        <dbReference type="ARBA" id="ARBA00022679"/>
    </source>
</evidence>
<evidence type="ECO:0000259" key="5">
    <source>
        <dbReference type="Pfam" id="PF17101"/>
    </source>
</evidence>
<feature type="domain" description="Stealth protein CR1 conserved region 1" evidence="5">
    <location>
        <begin position="114"/>
        <end position="139"/>
    </location>
</feature>
<keyword evidence="2" id="KW-0808">Transferase</keyword>
<name>A0A7R9P3T7_TIMCA</name>
<evidence type="ECO:0000313" key="7">
    <source>
        <dbReference type="EMBL" id="CAD7569097.1"/>
    </source>
</evidence>
<dbReference type="InterPro" id="IPR047141">
    <property type="entry name" value="Stealth"/>
</dbReference>
<evidence type="ECO:0000256" key="1">
    <source>
        <dbReference type="ARBA" id="ARBA00007583"/>
    </source>
</evidence>
<dbReference type="InterPro" id="IPR021520">
    <property type="entry name" value="Stealth_CR2"/>
</dbReference>
<dbReference type="GO" id="GO:0046835">
    <property type="term" value="P:carbohydrate phosphorylation"/>
    <property type="evidence" value="ECO:0007669"/>
    <property type="project" value="TreeGrafter"/>
</dbReference>
<dbReference type="InterPro" id="IPR031358">
    <property type="entry name" value="Stealth_CR1"/>
</dbReference>
<dbReference type="Pfam" id="PF17102">
    <property type="entry name" value="Stealth_CR3"/>
    <property type="match status" value="1"/>
</dbReference>
<feature type="domain" description="Stealth protein CR2 conserved region 2" evidence="4">
    <location>
        <begin position="482"/>
        <end position="581"/>
    </location>
</feature>
<organism evidence="7">
    <name type="scientific">Timema californicum</name>
    <name type="common">California timema</name>
    <name type="synonym">Walking stick</name>
    <dbReference type="NCBI Taxonomy" id="61474"/>
    <lineage>
        <taxon>Eukaryota</taxon>
        <taxon>Metazoa</taxon>
        <taxon>Ecdysozoa</taxon>
        <taxon>Arthropoda</taxon>
        <taxon>Hexapoda</taxon>
        <taxon>Insecta</taxon>
        <taxon>Pterygota</taxon>
        <taxon>Neoptera</taxon>
        <taxon>Polyneoptera</taxon>
        <taxon>Phasmatodea</taxon>
        <taxon>Timematodea</taxon>
        <taxon>Timematoidea</taxon>
        <taxon>Timematidae</taxon>
        <taxon>Timema</taxon>
    </lineage>
</organism>
<dbReference type="Pfam" id="PF11380">
    <property type="entry name" value="Stealth_CR2"/>
    <property type="match status" value="1"/>
</dbReference>
<keyword evidence="3" id="KW-1133">Transmembrane helix</keyword>
<gene>
    <name evidence="7" type="ORF">TCMB3V08_LOCUS1847</name>
</gene>
<sequence length="821" mass="93751">MILYRVIMKLIRMRTRCLLQLQYQPQVLQVRPNMRVQVMFQFPYLHPVQMVLGKINTYLESLSNHVPAEQSNITSQGQQCWMLWNKEKYNSLSSPYTDNILTKSLQHQLCQKVPIDVVYTWVNGSDPILIKQIAKYRDAFYEELSKQCPYTSCVPSHVVALRSLRCNYLCERCITSNWGGSVDPTEIRTSISPSPAVELNTTSALANYTTEADANAPNLYTPCNAVIMSNLPLSILSIEEVKFSKYLLIQLEIPIKQLWLYPDKKLAVVVLFSDEAVDRFLKDSINLVLDYSLVNVTRAYLILELPHLEQQHGFSPSRFDDKEITSLMIQQKCHIKLLKRCQLKIKVLLLMLKRFLKITFYSKWGNLVGRYHMTNEVIHSQSEMALPPTPAHNVMRMTMKGFLNLGIRTSKQESHATSRLQSCFLAKHKRGAVFFVDVRGVSIQGADFPIPANMQQDGVGQHKAVCLLLLSITSVITALGLELRYSLRSLEKFAPWIRHVFLVTNGQIPYWLNLDNPRLTLVTHEEIFVNLSHLPTFSSPAIETHIHRIHGLSQKFLYLNDDVMLGKEVWPEDFETFAKGQKQKQFGAVLKLGKAFFFFMVFDLPLTPPPPTYIYLGQCQTAQIHVLGLGLVMVLVTTLAIIWSVHLMEGIDFPKPTSSQKTTLWRKRVASRSNTSKDATKQILLARAKKAHDRDKFDSYFKSVAFKIFKNEWEQTSAHKVRSSSDMQFAFSYFYFLMSEKEKLDITDIFDTFDTDKSGFQLEIAYQDTLHEVPAGQLGLTLWETSEIPKAESLTSPALLAISHGGDNQLLPSLEPGCKSN</sequence>
<dbReference type="GO" id="GO:0005794">
    <property type="term" value="C:Golgi apparatus"/>
    <property type="evidence" value="ECO:0007669"/>
    <property type="project" value="TreeGrafter"/>
</dbReference>